<dbReference type="OrthoDB" id="1848784at2759"/>
<proteinExistence type="predicted"/>
<dbReference type="Pfam" id="PF02365">
    <property type="entry name" value="NAM"/>
    <property type="match status" value="1"/>
</dbReference>
<evidence type="ECO:0000313" key="7">
    <source>
        <dbReference type="Proteomes" id="UP000325577"/>
    </source>
</evidence>
<accession>A0A5J5AYZ3</accession>
<evidence type="ECO:0000313" key="6">
    <source>
        <dbReference type="EMBL" id="KAA8535500.1"/>
    </source>
</evidence>
<evidence type="ECO:0000256" key="3">
    <source>
        <dbReference type="ARBA" id="ARBA00023163"/>
    </source>
</evidence>
<protein>
    <recommendedName>
        <fullName evidence="5">NAC domain-containing protein</fullName>
    </recommendedName>
</protein>
<dbReference type="AlphaFoldDB" id="A0A5J5AYZ3"/>
<keyword evidence="3" id="KW-0804">Transcription</keyword>
<dbReference type="GO" id="GO:0003677">
    <property type="term" value="F:DNA binding"/>
    <property type="evidence" value="ECO:0007669"/>
    <property type="project" value="UniProtKB-KW"/>
</dbReference>
<keyword evidence="1" id="KW-0805">Transcription regulation</keyword>
<evidence type="ECO:0000256" key="1">
    <source>
        <dbReference type="ARBA" id="ARBA00023015"/>
    </source>
</evidence>
<organism evidence="6 7">
    <name type="scientific">Nyssa sinensis</name>
    <dbReference type="NCBI Taxonomy" id="561372"/>
    <lineage>
        <taxon>Eukaryota</taxon>
        <taxon>Viridiplantae</taxon>
        <taxon>Streptophyta</taxon>
        <taxon>Embryophyta</taxon>
        <taxon>Tracheophyta</taxon>
        <taxon>Spermatophyta</taxon>
        <taxon>Magnoliopsida</taxon>
        <taxon>eudicotyledons</taxon>
        <taxon>Gunneridae</taxon>
        <taxon>Pentapetalae</taxon>
        <taxon>asterids</taxon>
        <taxon>Cornales</taxon>
        <taxon>Nyssaceae</taxon>
        <taxon>Nyssa</taxon>
    </lineage>
</organism>
<dbReference type="Gene3D" id="2.170.150.80">
    <property type="entry name" value="NAC domain"/>
    <property type="match status" value="1"/>
</dbReference>
<keyword evidence="2" id="KW-0238">DNA-binding</keyword>
<name>A0A5J5AYZ3_9ASTE</name>
<feature type="domain" description="NAC" evidence="5">
    <location>
        <begin position="29"/>
        <end position="181"/>
    </location>
</feature>
<dbReference type="InterPro" id="IPR003441">
    <property type="entry name" value="NAC-dom"/>
</dbReference>
<dbReference type="PROSITE" id="PS51005">
    <property type="entry name" value="NAC"/>
    <property type="match status" value="1"/>
</dbReference>
<dbReference type="PANTHER" id="PTHR31719">
    <property type="entry name" value="NAC TRANSCRIPTION FACTOR 56"/>
    <property type="match status" value="1"/>
</dbReference>
<keyword evidence="7" id="KW-1185">Reference proteome</keyword>
<dbReference type="EMBL" id="CM018040">
    <property type="protein sequence ID" value="KAA8535500.1"/>
    <property type="molecule type" value="Genomic_DNA"/>
</dbReference>
<dbReference type="PANTHER" id="PTHR31719:SF179">
    <property type="entry name" value="OS08G0148400 PROTEIN"/>
    <property type="match status" value="1"/>
</dbReference>
<dbReference type="SUPFAM" id="SSF101941">
    <property type="entry name" value="NAC domain"/>
    <property type="match status" value="1"/>
</dbReference>
<evidence type="ECO:0000256" key="2">
    <source>
        <dbReference type="ARBA" id="ARBA00023125"/>
    </source>
</evidence>
<evidence type="ECO:0000259" key="5">
    <source>
        <dbReference type="PROSITE" id="PS51005"/>
    </source>
</evidence>
<dbReference type="InterPro" id="IPR036093">
    <property type="entry name" value="NAC_dom_sf"/>
</dbReference>
<keyword evidence="4" id="KW-0539">Nucleus</keyword>
<sequence>MEDQFLHTTSSSSSSLIVFNANVAYLNSFPPCYRFRPRDEEIIVHYLKKKVNNEVLPLNPIHDDNIYKYDPQTLTEKYQGYREKVWYFFTPRERRHQNGQRPNRAVGDGYWKATSGDKAIKFKGVDVGFRKALVYYTGKPPKGEKTNWIMHEYTIYAPPKSQRVKNDMRLDDWVLCRIYKRADHKSVGRGNPHLDDESPILPTEEMLCDHEHISMAASIAMNSDYNINVEPDVPQPLSLSFDLQDQAMTSTSSSHPNANMIQDQAMTSPSSSHLNANMIQEYPWDLSCLSNYSFEQDFVYIGNIWGFTD</sequence>
<reference evidence="6 7" key="1">
    <citation type="submission" date="2019-09" db="EMBL/GenBank/DDBJ databases">
        <title>A chromosome-level genome assembly of the Chinese tupelo Nyssa sinensis.</title>
        <authorList>
            <person name="Yang X."/>
            <person name="Kang M."/>
            <person name="Yang Y."/>
            <person name="Xiong H."/>
            <person name="Wang M."/>
            <person name="Zhang Z."/>
            <person name="Wang Z."/>
            <person name="Wu H."/>
            <person name="Ma T."/>
            <person name="Liu J."/>
            <person name="Xi Z."/>
        </authorList>
    </citation>
    <scope>NUCLEOTIDE SEQUENCE [LARGE SCALE GENOMIC DNA]</scope>
    <source>
        <strain evidence="6">J267</strain>
        <tissue evidence="6">Leaf</tissue>
    </source>
</reference>
<dbReference type="Proteomes" id="UP000325577">
    <property type="component" value="Linkage Group LG17"/>
</dbReference>
<dbReference type="GO" id="GO:0006355">
    <property type="term" value="P:regulation of DNA-templated transcription"/>
    <property type="evidence" value="ECO:0007669"/>
    <property type="project" value="InterPro"/>
</dbReference>
<gene>
    <name evidence="6" type="ORF">F0562_030503</name>
</gene>
<evidence type="ECO:0000256" key="4">
    <source>
        <dbReference type="ARBA" id="ARBA00023242"/>
    </source>
</evidence>